<dbReference type="PROSITE" id="PS51525">
    <property type="entry name" value="NET"/>
    <property type="match status" value="1"/>
</dbReference>
<keyword evidence="3" id="KW-1185">Reference proteome</keyword>
<evidence type="ECO:0000259" key="1">
    <source>
        <dbReference type="PROSITE" id="PS51525"/>
    </source>
</evidence>
<accession>A0AAD6T430</accession>
<feature type="domain" description="NET" evidence="1">
    <location>
        <begin position="67"/>
        <end position="142"/>
    </location>
</feature>
<dbReference type="InterPro" id="IPR027353">
    <property type="entry name" value="NET_dom"/>
</dbReference>
<name>A0AAD6T430_9AGAR</name>
<dbReference type="EMBL" id="JARJCM010000029">
    <property type="protein sequence ID" value="KAJ7038939.1"/>
    <property type="molecule type" value="Genomic_DNA"/>
</dbReference>
<dbReference type="Pfam" id="PF17035">
    <property type="entry name" value="BET"/>
    <property type="match status" value="1"/>
</dbReference>
<sequence>MNAELECEKEILGTRLTQETLARVEDGFSSKLKIDTLLLENSRLTKALARSEGIVNQTGRRNYDEEKARDCREKGALTVQQQWDLVKEVARLDSNGRKFGEVVEMISNAIPWVRNSNSEIELDIEAIPTTTQVELYNFVFKR</sequence>
<evidence type="ECO:0000313" key="3">
    <source>
        <dbReference type="Proteomes" id="UP001218188"/>
    </source>
</evidence>
<dbReference type="Gene3D" id="1.20.1270.220">
    <property type="match status" value="1"/>
</dbReference>
<dbReference type="Proteomes" id="UP001218188">
    <property type="component" value="Unassembled WGS sequence"/>
</dbReference>
<dbReference type="AlphaFoldDB" id="A0AAD6T430"/>
<protein>
    <recommendedName>
        <fullName evidence="1">NET domain-containing protein</fullName>
    </recommendedName>
</protein>
<gene>
    <name evidence="2" type="ORF">C8F04DRAFT_1088006</name>
</gene>
<comment type="caution">
    <text evidence="2">The sequence shown here is derived from an EMBL/GenBank/DDBJ whole genome shotgun (WGS) entry which is preliminary data.</text>
</comment>
<organism evidence="2 3">
    <name type="scientific">Mycena alexandri</name>
    <dbReference type="NCBI Taxonomy" id="1745969"/>
    <lineage>
        <taxon>Eukaryota</taxon>
        <taxon>Fungi</taxon>
        <taxon>Dikarya</taxon>
        <taxon>Basidiomycota</taxon>
        <taxon>Agaricomycotina</taxon>
        <taxon>Agaricomycetes</taxon>
        <taxon>Agaricomycetidae</taxon>
        <taxon>Agaricales</taxon>
        <taxon>Marasmiineae</taxon>
        <taxon>Mycenaceae</taxon>
        <taxon>Mycena</taxon>
    </lineage>
</organism>
<reference evidence="2" key="1">
    <citation type="submission" date="2023-03" db="EMBL/GenBank/DDBJ databases">
        <title>Massive genome expansion in bonnet fungi (Mycena s.s.) driven by repeated elements and novel gene families across ecological guilds.</title>
        <authorList>
            <consortium name="Lawrence Berkeley National Laboratory"/>
            <person name="Harder C.B."/>
            <person name="Miyauchi S."/>
            <person name="Viragh M."/>
            <person name="Kuo A."/>
            <person name="Thoen E."/>
            <person name="Andreopoulos B."/>
            <person name="Lu D."/>
            <person name="Skrede I."/>
            <person name="Drula E."/>
            <person name="Henrissat B."/>
            <person name="Morin E."/>
            <person name="Kohler A."/>
            <person name="Barry K."/>
            <person name="LaButti K."/>
            <person name="Morin E."/>
            <person name="Salamov A."/>
            <person name="Lipzen A."/>
            <person name="Mereny Z."/>
            <person name="Hegedus B."/>
            <person name="Baldrian P."/>
            <person name="Stursova M."/>
            <person name="Weitz H."/>
            <person name="Taylor A."/>
            <person name="Grigoriev I.V."/>
            <person name="Nagy L.G."/>
            <person name="Martin F."/>
            <person name="Kauserud H."/>
        </authorList>
    </citation>
    <scope>NUCLEOTIDE SEQUENCE</scope>
    <source>
        <strain evidence="2">CBHHK200</strain>
    </source>
</reference>
<proteinExistence type="predicted"/>
<evidence type="ECO:0000313" key="2">
    <source>
        <dbReference type="EMBL" id="KAJ7038939.1"/>
    </source>
</evidence>
<dbReference type="InterPro" id="IPR038336">
    <property type="entry name" value="NET_sf"/>
</dbReference>